<keyword evidence="3" id="KW-0288">FMN</keyword>
<dbReference type="SMART" id="SM00904">
    <property type="entry name" value="Flavokinase"/>
    <property type="match status" value="1"/>
</dbReference>
<evidence type="ECO:0000256" key="5">
    <source>
        <dbReference type="ARBA" id="ARBA00022741"/>
    </source>
</evidence>
<dbReference type="GO" id="GO:0008531">
    <property type="term" value="F:riboflavin kinase activity"/>
    <property type="evidence" value="ECO:0007669"/>
    <property type="project" value="UniProtKB-EC"/>
</dbReference>
<dbReference type="PANTHER" id="PTHR22911:SF133">
    <property type="entry name" value="MEMBRANE PROTEIN"/>
    <property type="match status" value="1"/>
</dbReference>
<dbReference type="Proteomes" id="UP000177626">
    <property type="component" value="Unassembled WGS sequence"/>
</dbReference>
<dbReference type="GO" id="GO:0016020">
    <property type="term" value="C:membrane"/>
    <property type="evidence" value="ECO:0007669"/>
    <property type="project" value="InterPro"/>
</dbReference>
<feature type="transmembrane region" description="Helical" evidence="8">
    <location>
        <begin position="12"/>
        <end position="31"/>
    </location>
</feature>
<organism evidence="10 11">
    <name type="scientific">Candidatus Komeilibacteria bacterium RIFOXYC1_FULL_37_11</name>
    <dbReference type="NCBI Taxonomy" id="1798555"/>
    <lineage>
        <taxon>Bacteria</taxon>
        <taxon>Candidatus Komeiliibacteriota</taxon>
    </lineage>
</organism>
<feature type="transmembrane region" description="Helical" evidence="8">
    <location>
        <begin position="67"/>
        <end position="87"/>
    </location>
</feature>
<feature type="transmembrane region" description="Helical" evidence="8">
    <location>
        <begin position="223"/>
        <end position="242"/>
    </location>
</feature>
<comment type="catalytic activity">
    <reaction evidence="7">
        <text>riboflavin + ATP = FMN + ADP + H(+)</text>
        <dbReference type="Rhea" id="RHEA:14357"/>
        <dbReference type="ChEBI" id="CHEBI:15378"/>
        <dbReference type="ChEBI" id="CHEBI:30616"/>
        <dbReference type="ChEBI" id="CHEBI:57986"/>
        <dbReference type="ChEBI" id="CHEBI:58210"/>
        <dbReference type="ChEBI" id="CHEBI:456216"/>
        <dbReference type="EC" id="2.7.1.26"/>
    </reaction>
</comment>
<dbReference type="Pfam" id="PF00892">
    <property type="entry name" value="EamA"/>
    <property type="match status" value="2"/>
</dbReference>
<evidence type="ECO:0000256" key="6">
    <source>
        <dbReference type="ARBA" id="ARBA00022840"/>
    </source>
</evidence>
<comment type="caution">
    <text evidence="10">The sequence shown here is derived from an EMBL/GenBank/DDBJ whole genome shotgun (WGS) entry which is preliminary data.</text>
</comment>
<dbReference type="SUPFAM" id="SSF103481">
    <property type="entry name" value="Multidrug resistance efflux transporter EmrE"/>
    <property type="match status" value="2"/>
</dbReference>
<feature type="transmembrane region" description="Helical" evidence="8">
    <location>
        <begin position="195"/>
        <end position="217"/>
    </location>
</feature>
<feature type="transmembrane region" description="Helical" evidence="8">
    <location>
        <begin position="93"/>
        <end position="119"/>
    </location>
</feature>
<dbReference type="SUPFAM" id="SSF82114">
    <property type="entry name" value="Riboflavin kinase-like"/>
    <property type="match status" value="1"/>
</dbReference>
<dbReference type="InterPro" id="IPR000620">
    <property type="entry name" value="EamA_dom"/>
</dbReference>
<evidence type="ECO:0000256" key="3">
    <source>
        <dbReference type="ARBA" id="ARBA00022643"/>
    </source>
</evidence>
<evidence type="ECO:0000259" key="9">
    <source>
        <dbReference type="SMART" id="SM00904"/>
    </source>
</evidence>
<dbReference type="EMBL" id="MHKQ01000021">
    <property type="protein sequence ID" value="OGY93487.1"/>
    <property type="molecule type" value="Genomic_DNA"/>
</dbReference>
<keyword evidence="2" id="KW-0285">Flavoprotein</keyword>
<evidence type="ECO:0000256" key="7">
    <source>
        <dbReference type="ARBA" id="ARBA00047880"/>
    </source>
</evidence>
<dbReference type="InterPro" id="IPR015865">
    <property type="entry name" value="Riboflavin_kinase_bac/euk"/>
</dbReference>
<evidence type="ECO:0000313" key="11">
    <source>
        <dbReference type="Proteomes" id="UP000177626"/>
    </source>
</evidence>
<dbReference type="GO" id="GO:0009231">
    <property type="term" value="P:riboflavin biosynthetic process"/>
    <property type="evidence" value="ECO:0007669"/>
    <property type="project" value="InterPro"/>
</dbReference>
<feature type="transmembrane region" description="Helical" evidence="8">
    <location>
        <begin position="37"/>
        <end position="55"/>
    </location>
</feature>
<evidence type="ECO:0000256" key="8">
    <source>
        <dbReference type="SAM" id="Phobius"/>
    </source>
</evidence>
<keyword evidence="8" id="KW-1133">Transmembrane helix</keyword>
<sequence length="422" mass="47835">MHINWKKIGPYLIIIAAVLWALDGILRRSLFSLPPTIIVFYEHLIGLIIIAPWLFKNIRNLKFTKREWGALLVVSIFSGVLGTLWFTTALVKVNYISFSVVFLLQKLQPIFAMTFAIIFLKEKISKRYLLWALVAMLAAYFVTFKNGLISFNTGDETLKAALFALGAAFAWGSSTAFSRFALLRKSNTVVTGVRFFLTTILALIFVFIFGQQAALMSPNSNQWLRFVIIAFSSGLLALWIYYRGLKNTQVKVATILELTFPFLAIFIDIFLYKNVLAVSQYLAALLLLLAMYRVARLNTAFDKIYHTSVIGGAGRGKRIGFPTLNFIIPDDFEHSYGIYCGFIIANSQQYKVAFHYGPIPTFSDKRRSLEAYIISGEQLEPIPDKISFRFVSKLRDIENFSDKDKLIANIKQDIVIAKEILA</sequence>
<feature type="transmembrane region" description="Helical" evidence="8">
    <location>
        <begin position="278"/>
        <end position="295"/>
    </location>
</feature>
<feature type="transmembrane region" description="Helical" evidence="8">
    <location>
        <begin position="160"/>
        <end position="183"/>
    </location>
</feature>
<name>A0A1G2BZC6_9BACT</name>
<dbReference type="AlphaFoldDB" id="A0A1G2BZC6"/>
<proteinExistence type="predicted"/>
<dbReference type="PANTHER" id="PTHR22911">
    <property type="entry name" value="ACYL-MALONYL CONDENSING ENZYME-RELATED"/>
    <property type="match status" value="1"/>
</dbReference>
<keyword evidence="8" id="KW-0812">Transmembrane</keyword>
<keyword evidence="8" id="KW-0472">Membrane</keyword>
<reference evidence="10 11" key="1">
    <citation type="journal article" date="2016" name="Nat. Commun.">
        <title>Thousands of microbial genomes shed light on interconnected biogeochemical processes in an aquifer system.</title>
        <authorList>
            <person name="Anantharaman K."/>
            <person name="Brown C.T."/>
            <person name="Hug L.A."/>
            <person name="Sharon I."/>
            <person name="Castelle C.J."/>
            <person name="Probst A.J."/>
            <person name="Thomas B.C."/>
            <person name="Singh A."/>
            <person name="Wilkins M.J."/>
            <person name="Karaoz U."/>
            <person name="Brodie E.L."/>
            <person name="Williams K.H."/>
            <person name="Hubbard S.S."/>
            <person name="Banfield J.F."/>
        </authorList>
    </citation>
    <scope>NUCLEOTIDE SEQUENCE [LARGE SCALE GENOMIC DNA]</scope>
</reference>
<evidence type="ECO:0000256" key="4">
    <source>
        <dbReference type="ARBA" id="ARBA00022679"/>
    </source>
</evidence>
<feature type="domain" description="Riboflavin kinase" evidence="9">
    <location>
        <begin position="300"/>
        <end position="422"/>
    </location>
</feature>
<evidence type="ECO:0000313" key="10">
    <source>
        <dbReference type="EMBL" id="OGY93487.1"/>
    </source>
</evidence>
<dbReference type="Gene3D" id="2.40.30.30">
    <property type="entry name" value="Riboflavin kinase-like"/>
    <property type="match status" value="1"/>
</dbReference>
<dbReference type="InterPro" id="IPR023465">
    <property type="entry name" value="Riboflavin_kinase_dom_sf"/>
</dbReference>
<dbReference type="InterPro" id="IPR037185">
    <property type="entry name" value="EmrE-like"/>
</dbReference>
<protein>
    <recommendedName>
        <fullName evidence="1">riboflavin kinase</fullName>
        <ecNumber evidence="1">2.7.1.26</ecNumber>
    </recommendedName>
</protein>
<evidence type="ECO:0000256" key="2">
    <source>
        <dbReference type="ARBA" id="ARBA00022630"/>
    </source>
</evidence>
<dbReference type="GO" id="GO:0005524">
    <property type="term" value="F:ATP binding"/>
    <property type="evidence" value="ECO:0007669"/>
    <property type="project" value="UniProtKB-KW"/>
</dbReference>
<feature type="transmembrane region" description="Helical" evidence="8">
    <location>
        <begin position="128"/>
        <end position="148"/>
    </location>
</feature>
<keyword evidence="5" id="KW-0547">Nucleotide-binding</keyword>
<feature type="transmembrane region" description="Helical" evidence="8">
    <location>
        <begin position="254"/>
        <end position="272"/>
    </location>
</feature>
<evidence type="ECO:0000256" key="1">
    <source>
        <dbReference type="ARBA" id="ARBA00012105"/>
    </source>
</evidence>
<accession>A0A1G2BZC6</accession>
<gene>
    <name evidence="10" type="ORF">A2406_01145</name>
</gene>
<keyword evidence="6" id="KW-0067">ATP-binding</keyword>
<keyword evidence="4" id="KW-0808">Transferase</keyword>
<dbReference type="EC" id="2.7.1.26" evidence="1"/>
<dbReference type="Pfam" id="PF01687">
    <property type="entry name" value="Flavokinase"/>
    <property type="match status" value="1"/>
</dbReference>